<dbReference type="OrthoDB" id="581689at2"/>
<protein>
    <submittedName>
        <fullName evidence="1">Uncharacterized protein</fullName>
    </submittedName>
</protein>
<reference evidence="1 2" key="1">
    <citation type="submission" date="2019-03" db="EMBL/GenBank/DDBJ databases">
        <title>Genomic Encyclopedia of Type Strains, Phase IV (KMG-IV): sequencing the most valuable type-strain genomes for metagenomic binning, comparative biology and taxonomic classification.</title>
        <authorList>
            <person name="Goeker M."/>
        </authorList>
    </citation>
    <scope>NUCLEOTIDE SEQUENCE [LARGE SCALE GENOMIC DNA]</scope>
    <source>
        <strain evidence="1 2">DSM 25488</strain>
    </source>
</reference>
<proteinExistence type="predicted"/>
<accession>A0A4R6XW96</accession>
<evidence type="ECO:0000313" key="1">
    <source>
        <dbReference type="EMBL" id="TDR20758.1"/>
    </source>
</evidence>
<evidence type="ECO:0000313" key="2">
    <source>
        <dbReference type="Proteomes" id="UP000295724"/>
    </source>
</evidence>
<gene>
    <name evidence="1" type="ORF">C8D91_1736</name>
</gene>
<dbReference type="Proteomes" id="UP000295724">
    <property type="component" value="Unassembled WGS sequence"/>
</dbReference>
<comment type="caution">
    <text evidence="1">The sequence shown here is derived from an EMBL/GenBank/DDBJ whole genome shotgun (WGS) entry which is preliminary data.</text>
</comment>
<dbReference type="AlphaFoldDB" id="A0A4R6XW96"/>
<sequence length="369" mass="42514">MPSSISNSEIESKDYYYHENRPIPDIHWKPAMFLAFLLMTLGLIAWEYNARVIWGYEPEAYIDNNGLWAIQRRLIDQGNENTVAIIGASRILFDFDLDTYESMTGTRPIQLALAGTNPRPILADLAKDEDFKGLLYVGITPGSFFRNGGGISAEAPEYYAKESPTQWMSQQISMLIEPHLAFYDLANWPLFTLIERIELPNREGVFDPRMGVWELSQTSKDRNTKMFWKVEDDMEYQHKAQMTWRGFMEMGDKRGPSEFDLDQYLAGVIKDVDSIRARGGDVIFIRLPSSGDYRPRENRLQPRAEYWERLLKDTQSIGVHFEDHETLQGFRIPEWSHLHSEDAPKFTAALIPLINEKLIEAGKPGILQP</sequence>
<name>A0A4R6XW96_9GAMM</name>
<organism evidence="1 2">
    <name type="scientific">Marinicella litoralis</name>
    <dbReference type="NCBI Taxonomy" id="644220"/>
    <lineage>
        <taxon>Bacteria</taxon>
        <taxon>Pseudomonadati</taxon>
        <taxon>Pseudomonadota</taxon>
        <taxon>Gammaproteobacteria</taxon>
        <taxon>Lysobacterales</taxon>
        <taxon>Marinicellaceae</taxon>
        <taxon>Marinicella</taxon>
    </lineage>
</organism>
<dbReference type="RefSeq" id="WP_099018584.1">
    <property type="nucleotide sequence ID" value="NZ_NIHB01000001.1"/>
</dbReference>
<dbReference type="EMBL" id="SNZB01000003">
    <property type="protein sequence ID" value="TDR20758.1"/>
    <property type="molecule type" value="Genomic_DNA"/>
</dbReference>
<keyword evidence="2" id="KW-1185">Reference proteome</keyword>